<protein>
    <submittedName>
        <fullName evidence="7">Radical SAM protein</fullName>
    </submittedName>
</protein>
<dbReference type="RefSeq" id="WP_125127043.1">
    <property type="nucleotide sequence ID" value="NZ_RHJS01000002.1"/>
</dbReference>
<dbReference type="CDD" id="cd01335">
    <property type="entry name" value="Radical_SAM"/>
    <property type="match status" value="1"/>
</dbReference>
<dbReference type="InterPro" id="IPR058240">
    <property type="entry name" value="rSAM_sf"/>
</dbReference>
<accession>A0A3R8JMC6</accession>
<dbReference type="PANTHER" id="PTHR43273">
    <property type="entry name" value="ANAEROBIC SULFATASE-MATURATING ENZYME HOMOLOG ASLB-RELATED"/>
    <property type="match status" value="1"/>
</dbReference>
<dbReference type="GO" id="GO:0051536">
    <property type="term" value="F:iron-sulfur cluster binding"/>
    <property type="evidence" value="ECO:0007669"/>
    <property type="project" value="UniProtKB-KW"/>
</dbReference>
<evidence type="ECO:0000256" key="1">
    <source>
        <dbReference type="ARBA" id="ARBA00022691"/>
    </source>
</evidence>
<keyword evidence="8" id="KW-1185">Reference proteome</keyword>
<organism evidence="7 8">
    <name type="scientific">Schaedlerella arabinosiphila</name>
    <dbReference type="NCBI Taxonomy" id="2044587"/>
    <lineage>
        <taxon>Bacteria</taxon>
        <taxon>Bacillati</taxon>
        <taxon>Bacillota</taxon>
        <taxon>Clostridia</taxon>
        <taxon>Lachnospirales</taxon>
        <taxon>Lachnospiraceae</taxon>
        <taxon>Schaedlerella</taxon>
    </lineage>
</organism>
<evidence type="ECO:0000256" key="3">
    <source>
        <dbReference type="ARBA" id="ARBA00023004"/>
    </source>
</evidence>
<keyword evidence="1" id="KW-0949">S-adenosyl-L-methionine</keyword>
<dbReference type="EMBL" id="RHJS01000002">
    <property type="protein sequence ID" value="RRK31360.1"/>
    <property type="molecule type" value="Genomic_DNA"/>
</dbReference>
<evidence type="ECO:0000256" key="4">
    <source>
        <dbReference type="ARBA" id="ARBA00023014"/>
    </source>
</evidence>
<gene>
    <name evidence="7" type="ORF">EBB54_08285</name>
</gene>
<dbReference type="Gene3D" id="3.20.20.70">
    <property type="entry name" value="Aldolase class I"/>
    <property type="match status" value="1"/>
</dbReference>
<evidence type="ECO:0000259" key="6">
    <source>
        <dbReference type="Pfam" id="PF04055"/>
    </source>
</evidence>
<evidence type="ECO:0000256" key="2">
    <source>
        <dbReference type="ARBA" id="ARBA00022723"/>
    </source>
</evidence>
<name>A0A3R8JMC6_9FIRM</name>
<sequence length="376" mass="43792">MEYNGIKYFIGCGVPVNVCNFRCGYCYLGQHPHPYEGGIIPFIRTSKYISDYFSIEKMGGPCYFNFCGNGETLLHPEIIELVIRLIKEGHYCDIITNGTLSKKFDEIVSNIELEFGAHLLIKFSFHYIELKRKGLLEKFVDNVNKMRDNGISYSVEITPYDDLIPYIEEIKNFSIKNFGAFPHFTVARNEETKNIELLTSLSSDEYKNTWSSFNSPMFDFKSNIFGVKRNEFCYAGLWSIQLNLATGNYSQCYGGDVLGTITDFDKPINFRAIGKCRQPHCFNGHAYLTYGVIPELSTPMYVDMRDRISDDERHWLQPETIRFFSTKLSESHPKLTKKQKKNILRMRNLYKGYTLFIRGKSFFERKINKRRNNSFE</sequence>
<proteinExistence type="inferred from homology"/>
<dbReference type="SFLD" id="SFLDG01067">
    <property type="entry name" value="SPASM/twitch_domain_containing"/>
    <property type="match status" value="1"/>
</dbReference>
<keyword evidence="4" id="KW-0411">Iron-sulfur</keyword>
<dbReference type="InterPro" id="IPR013785">
    <property type="entry name" value="Aldolase_TIM"/>
</dbReference>
<evidence type="ECO:0000313" key="7">
    <source>
        <dbReference type="EMBL" id="RRK31360.1"/>
    </source>
</evidence>
<reference evidence="7" key="1">
    <citation type="submission" date="2018-10" db="EMBL/GenBank/DDBJ databases">
        <title>Schaedlerella arabinophila gen. nov. sp. nov., isolated from the mouse intestinal tract and comparative analysis with the genome of the closely related altered Schaedler flora strain ASF502.</title>
        <authorList>
            <person name="Miyake S."/>
            <person name="Soh M."/>
            <person name="Seedorf H."/>
        </authorList>
    </citation>
    <scope>NUCLEOTIDE SEQUENCE [LARGE SCALE GENOMIC DNA]</scope>
    <source>
        <strain evidence="7">DSM 106076</strain>
    </source>
</reference>
<comment type="similarity">
    <text evidence="5">Belongs to the radical SAM superfamily. Anaerobic sulfatase-maturating enzyme family.</text>
</comment>
<dbReference type="Pfam" id="PF04055">
    <property type="entry name" value="Radical_SAM"/>
    <property type="match status" value="1"/>
</dbReference>
<keyword evidence="2" id="KW-0479">Metal-binding</keyword>
<dbReference type="SUPFAM" id="SSF102114">
    <property type="entry name" value="Radical SAM enzymes"/>
    <property type="match status" value="1"/>
</dbReference>
<dbReference type="InterPro" id="IPR023867">
    <property type="entry name" value="Sulphatase_maturase_rSAM"/>
</dbReference>
<evidence type="ECO:0000256" key="5">
    <source>
        <dbReference type="ARBA" id="ARBA00023601"/>
    </source>
</evidence>
<dbReference type="AlphaFoldDB" id="A0A3R8JMC6"/>
<dbReference type="SFLD" id="SFLDS00029">
    <property type="entry name" value="Radical_SAM"/>
    <property type="match status" value="1"/>
</dbReference>
<dbReference type="Proteomes" id="UP000274920">
    <property type="component" value="Unassembled WGS sequence"/>
</dbReference>
<keyword evidence="3" id="KW-0408">Iron</keyword>
<comment type="caution">
    <text evidence="7">The sequence shown here is derived from an EMBL/GenBank/DDBJ whole genome shotgun (WGS) entry which is preliminary data.</text>
</comment>
<dbReference type="GO" id="GO:0016491">
    <property type="term" value="F:oxidoreductase activity"/>
    <property type="evidence" value="ECO:0007669"/>
    <property type="project" value="InterPro"/>
</dbReference>
<dbReference type="InterPro" id="IPR007197">
    <property type="entry name" value="rSAM"/>
</dbReference>
<evidence type="ECO:0000313" key="8">
    <source>
        <dbReference type="Proteomes" id="UP000274920"/>
    </source>
</evidence>
<dbReference type="PANTHER" id="PTHR43273:SF3">
    <property type="entry name" value="ANAEROBIC SULFATASE-MATURATING ENZYME HOMOLOG ASLB-RELATED"/>
    <property type="match status" value="1"/>
</dbReference>
<dbReference type="GO" id="GO:0046872">
    <property type="term" value="F:metal ion binding"/>
    <property type="evidence" value="ECO:0007669"/>
    <property type="project" value="UniProtKB-KW"/>
</dbReference>
<feature type="domain" description="Radical SAM core" evidence="6">
    <location>
        <begin position="15"/>
        <end position="156"/>
    </location>
</feature>